<sequence length="158" mass="17862">MSKTLIILGSARGDGNTAVAARALKEEIGGKIIDLLDHRVAPFDYGNDYPVNDEFISLIKRVVIYDRLILASPVYWYSMSGPMKQFLDRFTDLLTYHRDLGTRLRGKELGVLSCSGEAQVNGGFYEPFRLTADYLGMPYAPQRHAWVRGSRVEMLEVR</sequence>
<dbReference type="InterPro" id="IPR051796">
    <property type="entry name" value="ISF_SsuE-like"/>
</dbReference>
<dbReference type="GO" id="GO:0016491">
    <property type="term" value="F:oxidoreductase activity"/>
    <property type="evidence" value="ECO:0007669"/>
    <property type="project" value="InterPro"/>
</dbReference>
<dbReference type="PANTHER" id="PTHR43278">
    <property type="entry name" value="NAD(P)H-DEPENDENT FMN-CONTAINING OXIDOREDUCTASE YWQN-RELATED"/>
    <property type="match status" value="1"/>
</dbReference>
<evidence type="ECO:0000313" key="5">
    <source>
        <dbReference type="Proteomes" id="UP000308528"/>
    </source>
</evidence>
<organism evidence="4 5">
    <name type="scientific">Neolewinella litorea</name>
    <dbReference type="NCBI Taxonomy" id="2562452"/>
    <lineage>
        <taxon>Bacteria</taxon>
        <taxon>Pseudomonadati</taxon>
        <taxon>Bacteroidota</taxon>
        <taxon>Saprospiria</taxon>
        <taxon>Saprospirales</taxon>
        <taxon>Lewinellaceae</taxon>
        <taxon>Neolewinella</taxon>
    </lineage>
</organism>
<name>A0A4S4NJH4_9BACT</name>
<dbReference type="SUPFAM" id="SSF52218">
    <property type="entry name" value="Flavoproteins"/>
    <property type="match status" value="1"/>
</dbReference>
<accession>A0A4S4NJH4</accession>
<dbReference type="Gene3D" id="3.40.50.360">
    <property type="match status" value="1"/>
</dbReference>
<dbReference type="AlphaFoldDB" id="A0A4S4NJH4"/>
<dbReference type="InterPro" id="IPR005025">
    <property type="entry name" value="FMN_Rdtase-like_dom"/>
</dbReference>
<keyword evidence="1" id="KW-0285">Flavoprotein</keyword>
<feature type="domain" description="NADPH-dependent FMN reductase-like" evidence="3">
    <location>
        <begin position="3"/>
        <end position="142"/>
    </location>
</feature>
<gene>
    <name evidence="4" type="ORF">E4021_10120</name>
</gene>
<proteinExistence type="predicted"/>
<protein>
    <submittedName>
        <fullName evidence="4">NADPH-dependent oxidoreductase</fullName>
    </submittedName>
</protein>
<dbReference type="InterPro" id="IPR029039">
    <property type="entry name" value="Flavoprotein-like_sf"/>
</dbReference>
<comment type="caution">
    <text evidence="4">The sequence shown here is derived from an EMBL/GenBank/DDBJ whole genome shotgun (WGS) entry which is preliminary data.</text>
</comment>
<dbReference type="EMBL" id="SRSF01000003">
    <property type="protein sequence ID" value="THH39954.1"/>
    <property type="molecule type" value="Genomic_DNA"/>
</dbReference>
<dbReference type="RefSeq" id="WP_136458997.1">
    <property type="nucleotide sequence ID" value="NZ_SRSF01000003.1"/>
</dbReference>
<evidence type="ECO:0000256" key="1">
    <source>
        <dbReference type="ARBA" id="ARBA00022630"/>
    </source>
</evidence>
<evidence type="ECO:0000313" key="4">
    <source>
        <dbReference type="EMBL" id="THH39954.1"/>
    </source>
</evidence>
<keyword evidence="2" id="KW-0288">FMN</keyword>
<evidence type="ECO:0000256" key="2">
    <source>
        <dbReference type="ARBA" id="ARBA00022643"/>
    </source>
</evidence>
<reference evidence="4 5" key="1">
    <citation type="submission" date="2019-04" db="EMBL/GenBank/DDBJ databases">
        <title>Lewinella litorea sp. nov., isolated from a marine sand.</title>
        <authorList>
            <person name="Yoon J.-H."/>
        </authorList>
    </citation>
    <scope>NUCLEOTIDE SEQUENCE [LARGE SCALE GENOMIC DNA]</scope>
    <source>
        <strain evidence="4 5">HSMS-39</strain>
    </source>
</reference>
<dbReference type="OrthoDB" id="9805976at2"/>
<evidence type="ECO:0000259" key="3">
    <source>
        <dbReference type="Pfam" id="PF03358"/>
    </source>
</evidence>
<dbReference type="Pfam" id="PF03358">
    <property type="entry name" value="FMN_red"/>
    <property type="match status" value="1"/>
</dbReference>
<dbReference type="PANTHER" id="PTHR43278:SF4">
    <property type="entry name" value="NAD(P)H-DEPENDENT FMN-CONTAINING OXIDOREDUCTASE YWQN-RELATED"/>
    <property type="match status" value="1"/>
</dbReference>
<keyword evidence="5" id="KW-1185">Reference proteome</keyword>
<dbReference type="Proteomes" id="UP000308528">
    <property type="component" value="Unassembled WGS sequence"/>
</dbReference>